<dbReference type="InterPro" id="IPR024617">
    <property type="entry name" value="DUF3870"/>
</dbReference>
<feature type="domain" description="DUF3870" evidence="1">
    <location>
        <begin position="5"/>
        <end position="98"/>
    </location>
</feature>
<reference evidence="2 3" key="1">
    <citation type="submission" date="2017-04" db="EMBL/GenBank/DDBJ databases">
        <title>The whole genome sequencing and assembly of Halobacillus mangrovi strain.</title>
        <authorList>
            <person name="Lee S.-J."/>
            <person name="Park M.-K."/>
            <person name="Kim J.-Y."/>
            <person name="Lee Y.-J."/>
            <person name="Yi H."/>
            <person name="Bahn Y.-S."/>
            <person name="Kim J.F."/>
            <person name="Lee D.-W."/>
        </authorList>
    </citation>
    <scope>NUCLEOTIDE SEQUENCE [LARGE SCALE GENOMIC DNA]</scope>
    <source>
        <strain evidence="2 3">KTB 131</strain>
    </source>
</reference>
<protein>
    <recommendedName>
        <fullName evidence="1">DUF3870 domain-containing protein</fullName>
    </recommendedName>
</protein>
<dbReference type="STRING" id="402384.HM131_05640"/>
<keyword evidence="3" id="KW-1185">Reference proteome</keyword>
<dbReference type="KEGG" id="hmn:HM131_05640"/>
<gene>
    <name evidence="2" type="ORF">HM131_05640</name>
</gene>
<dbReference type="Pfam" id="PF12986">
    <property type="entry name" value="DUF3870"/>
    <property type="match status" value="1"/>
</dbReference>
<evidence type="ECO:0000313" key="3">
    <source>
        <dbReference type="Proteomes" id="UP000192527"/>
    </source>
</evidence>
<sequence>MNTLFVAGHSRLPTGIAANHISDSLTLTLEVDRKYGVIVDVSCTLATDHGKDYIKSVLKGHSLKEGYEEPLNQLKDSYLGKAGNAIAAALKDSYKQYRSHKNSGLKKHA</sequence>
<proteinExistence type="predicted"/>
<dbReference type="EMBL" id="CP020772">
    <property type="protein sequence ID" value="ARI76349.1"/>
    <property type="molecule type" value="Genomic_DNA"/>
</dbReference>
<accession>A0A1W5ZSU2</accession>
<name>A0A1W5ZSU2_9BACI</name>
<organism evidence="2 3">
    <name type="scientific">Halobacillus mangrovi</name>
    <dbReference type="NCBI Taxonomy" id="402384"/>
    <lineage>
        <taxon>Bacteria</taxon>
        <taxon>Bacillati</taxon>
        <taxon>Bacillota</taxon>
        <taxon>Bacilli</taxon>
        <taxon>Bacillales</taxon>
        <taxon>Bacillaceae</taxon>
        <taxon>Halobacillus</taxon>
    </lineage>
</organism>
<dbReference type="RefSeq" id="WP_085028790.1">
    <property type="nucleotide sequence ID" value="NZ_CP020772.1"/>
</dbReference>
<evidence type="ECO:0000313" key="2">
    <source>
        <dbReference type="EMBL" id="ARI76349.1"/>
    </source>
</evidence>
<dbReference type="OrthoDB" id="7061730at2"/>
<dbReference type="AlphaFoldDB" id="A0A1W5ZSU2"/>
<dbReference type="Proteomes" id="UP000192527">
    <property type="component" value="Chromosome"/>
</dbReference>
<evidence type="ECO:0000259" key="1">
    <source>
        <dbReference type="Pfam" id="PF12986"/>
    </source>
</evidence>